<comment type="caution">
    <text evidence="1">The sequence shown here is derived from an EMBL/GenBank/DDBJ whole genome shotgun (WGS) entry which is preliminary data.</text>
</comment>
<accession>A0ACC6IJW5</accession>
<sequence>MAITDGRKRAYAWMMGVCLTLFVLAGVVVRHWSTPLAIGMCVVAAVLPPAAAVVANTGALADHRPPPESPDPDR</sequence>
<dbReference type="EMBL" id="JAVIZJ010000007">
    <property type="protein sequence ID" value="MDR6210885.1"/>
    <property type="molecule type" value="Genomic_DNA"/>
</dbReference>
<name>A0ACC6IJW5_9ACTN</name>
<protein>
    <submittedName>
        <fullName evidence="1">Flp pilus assembly protein TadB</fullName>
    </submittedName>
</protein>
<dbReference type="Proteomes" id="UP001261666">
    <property type="component" value="Unassembled WGS sequence"/>
</dbReference>
<evidence type="ECO:0000313" key="1">
    <source>
        <dbReference type="EMBL" id="MDR6210885.1"/>
    </source>
</evidence>
<gene>
    <name evidence="1" type="ORF">QE364_002604</name>
</gene>
<reference evidence="1" key="1">
    <citation type="submission" date="2023-08" db="EMBL/GenBank/DDBJ databases">
        <title>Functional and genomic diversity of the sorghum phyllosphere microbiome.</title>
        <authorList>
            <person name="Shade A."/>
        </authorList>
    </citation>
    <scope>NUCLEOTIDE SEQUENCE</scope>
    <source>
        <strain evidence="1">SORGH_AS_0885</strain>
    </source>
</reference>
<evidence type="ECO:0000313" key="2">
    <source>
        <dbReference type="Proteomes" id="UP001261666"/>
    </source>
</evidence>
<keyword evidence="2" id="KW-1185">Reference proteome</keyword>
<proteinExistence type="predicted"/>
<organism evidence="1 2">
    <name type="scientific">Nocardioides zeae</name>
    <dbReference type="NCBI Taxonomy" id="1457234"/>
    <lineage>
        <taxon>Bacteria</taxon>
        <taxon>Bacillati</taxon>
        <taxon>Actinomycetota</taxon>
        <taxon>Actinomycetes</taxon>
        <taxon>Propionibacteriales</taxon>
        <taxon>Nocardioidaceae</taxon>
        <taxon>Nocardioides</taxon>
    </lineage>
</organism>